<accession>A0ACC6P2D9</accession>
<dbReference type="EMBL" id="JAWDIE010000009">
    <property type="protein sequence ID" value="MEJ7138297.1"/>
    <property type="molecule type" value="Genomic_DNA"/>
</dbReference>
<dbReference type="Proteomes" id="UP001364695">
    <property type="component" value="Unassembled WGS sequence"/>
</dbReference>
<keyword evidence="1" id="KW-0378">Hydrolase</keyword>
<keyword evidence="2" id="KW-1185">Reference proteome</keyword>
<protein>
    <submittedName>
        <fullName evidence="1">Alpha/beta hydrolase</fullName>
    </submittedName>
</protein>
<sequence>MLRRLLGLLIAALALSVGFYQAPDRPLSWLIQPWALPPSQFEEIQGVLTHERDQGRTGAPTLLLLADWGSSLHEWDRVSRTLRDSLRVVSVDLPGSGLSDPAPGAQYSVQDQARWLAAYIRDRRLGPVWLVAHGLSADTAWALAQNEPALVRGLLLETPLPRDASGHLLSAPWLPWVDVPVLDTLSRWVLPLPLVERAVTARFGGRPPPVGLAQRTYDILLREGHREALTERWRQQRELPPGGPAPALGSRCLVRQEASTPLAQLARFGGCGFEPTPTGAWDWHELDPEAFVLAVRRWVGQK</sequence>
<reference evidence="1" key="1">
    <citation type="submission" date="2023-10" db="EMBL/GenBank/DDBJ databases">
        <title>Amphibacter perezi, gen. nov., sp. nov. a novel taxa of the family Comamonadaceae, class Betaproteobacteria isolated from the skin microbiota of Pelophylax perezi from different populations.</title>
        <authorList>
            <person name="Costa S."/>
            <person name="Proenca D.N."/>
            <person name="Lopes I."/>
            <person name="Morais P.V."/>
        </authorList>
    </citation>
    <scope>NUCLEOTIDE SEQUENCE</scope>
    <source>
        <strain evidence="1">SL12-8</strain>
    </source>
</reference>
<evidence type="ECO:0000313" key="1">
    <source>
        <dbReference type="EMBL" id="MEJ7138297.1"/>
    </source>
</evidence>
<evidence type="ECO:0000313" key="2">
    <source>
        <dbReference type="Proteomes" id="UP001364695"/>
    </source>
</evidence>
<gene>
    <name evidence="1" type="ORF">RV045_07615</name>
</gene>
<comment type="caution">
    <text evidence="1">The sequence shown here is derived from an EMBL/GenBank/DDBJ whole genome shotgun (WGS) entry which is preliminary data.</text>
</comment>
<proteinExistence type="predicted"/>
<name>A0ACC6P2D9_9BURK</name>
<organism evidence="1 2">
    <name type="scientific">Amphibiibacter pelophylacis</name>
    <dbReference type="NCBI Taxonomy" id="1799477"/>
    <lineage>
        <taxon>Bacteria</taxon>
        <taxon>Pseudomonadati</taxon>
        <taxon>Pseudomonadota</taxon>
        <taxon>Betaproteobacteria</taxon>
        <taxon>Burkholderiales</taxon>
        <taxon>Sphaerotilaceae</taxon>
        <taxon>Amphibiibacter</taxon>
    </lineage>
</organism>